<keyword evidence="2" id="KW-1185">Reference proteome</keyword>
<comment type="caution">
    <text evidence="1">The sequence shown here is derived from an EMBL/GenBank/DDBJ whole genome shotgun (WGS) entry which is preliminary data.</text>
</comment>
<dbReference type="InterPro" id="IPR035899">
    <property type="entry name" value="DBL_dom_sf"/>
</dbReference>
<dbReference type="Proteomes" id="UP001434883">
    <property type="component" value="Unassembled WGS sequence"/>
</dbReference>
<protein>
    <recommendedName>
        <fullName evidence="3">DH domain-containing protein</fullName>
    </recommendedName>
</protein>
<dbReference type="EMBL" id="JAHRIN010009149">
    <property type="protein sequence ID" value="MEQ2194357.1"/>
    <property type="molecule type" value="Genomic_DNA"/>
</dbReference>
<dbReference type="SUPFAM" id="SSF48065">
    <property type="entry name" value="DBL homology domain (DH-domain)"/>
    <property type="match status" value="1"/>
</dbReference>
<gene>
    <name evidence="1" type="ORF">XENOCAPTIV_027976</name>
</gene>
<evidence type="ECO:0000313" key="1">
    <source>
        <dbReference type="EMBL" id="MEQ2194357.1"/>
    </source>
</evidence>
<sequence length="138" mass="15793">MVKFIIGGGCFRKQRWTRRVGPAFTIMEEDEGHPGNGIHVAKDSDRQQRLRLCVLNEILNTERDYVRTLLFLQSVSLTFTTPLSRWVPLPTFLFPTQNGTDCAHIGGQHELPGFRFPTLTDVNPTRFGVDDNNKRCFN</sequence>
<name>A0ABV0QEV6_9TELE</name>
<evidence type="ECO:0000313" key="2">
    <source>
        <dbReference type="Proteomes" id="UP001434883"/>
    </source>
</evidence>
<reference evidence="1 2" key="1">
    <citation type="submission" date="2021-06" db="EMBL/GenBank/DDBJ databases">
        <authorList>
            <person name="Palmer J.M."/>
        </authorList>
    </citation>
    <scope>NUCLEOTIDE SEQUENCE [LARGE SCALE GENOMIC DNA]</scope>
    <source>
        <strain evidence="1 2">XC_2019</strain>
        <tissue evidence="1">Muscle</tissue>
    </source>
</reference>
<organism evidence="1 2">
    <name type="scientific">Xenoophorus captivus</name>
    <dbReference type="NCBI Taxonomy" id="1517983"/>
    <lineage>
        <taxon>Eukaryota</taxon>
        <taxon>Metazoa</taxon>
        <taxon>Chordata</taxon>
        <taxon>Craniata</taxon>
        <taxon>Vertebrata</taxon>
        <taxon>Euteleostomi</taxon>
        <taxon>Actinopterygii</taxon>
        <taxon>Neopterygii</taxon>
        <taxon>Teleostei</taxon>
        <taxon>Neoteleostei</taxon>
        <taxon>Acanthomorphata</taxon>
        <taxon>Ovalentaria</taxon>
        <taxon>Atherinomorphae</taxon>
        <taxon>Cyprinodontiformes</taxon>
        <taxon>Goodeidae</taxon>
        <taxon>Xenoophorus</taxon>
    </lineage>
</organism>
<evidence type="ECO:0008006" key="3">
    <source>
        <dbReference type="Google" id="ProtNLM"/>
    </source>
</evidence>
<proteinExistence type="predicted"/>
<accession>A0ABV0QEV6</accession>
<dbReference type="Gene3D" id="1.20.900.10">
    <property type="entry name" value="Dbl homology (DH) domain"/>
    <property type="match status" value="1"/>
</dbReference>